<dbReference type="VEuPathDB" id="TriTrypDB:LDHU3_28.2030"/>
<evidence type="ECO:0000313" key="4">
    <source>
        <dbReference type="Proteomes" id="UP000318447"/>
    </source>
</evidence>
<feature type="region of interest" description="Disordered" evidence="1">
    <location>
        <begin position="2327"/>
        <end position="2351"/>
    </location>
</feature>
<dbReference type="VEuPathDB" id="TriTrypDB:LDHU3_28.2010"/>
<dbReference type="GO" id="GO:0042276">
    <property type="term" value="P:error-prone translesion synthesis"/>
    <property type="evidence" value="ECO:0007669"/>
    <property type="project" value="TreeGrafter"/>
</dbReference>
<comment type="caution">
    <text evidence="3">The sequence shown here is derived from an EMBL/GenBank/DDBJ whole genome shotgun (WGS) entry which is preliminary data.</text>
</comment>
<feature type="region of interest" description="Disordered" evidence="1">
    <location>
        <begin position="2007"/>
        <end position="2032"/>
    </location>
</feature>
<dbReference type="VEuPathDB" id="TriTrypDB:LdCL_280020500"/>
<dbReference type="InterPro" id="IPR003959">
    <property type="entry name" value="ATPase_AAA_core"/>
</dbReference>
<feature type="region of interest" description="Disordered" evidence="1">
    <location>
        <begin position="1269"/>
        <end position="1306"/>
    </location>
</feature>
<dbReference type="InterPro" id="IPR003593">
    <property type="entry name" value="AAA+_ATPase"/>
</dbReference>
<feature type="compositionally biased region" description="Low complexity" evidence="1">
    <location>
        <begin position="1280"/>
        <end position="1290"/>
    </location>
</feature>
<dbReference type="GO" id="GO:0005634">
    <property type="term" value="C:nucleus"/>
    <property type="evidence" value="ECO:0007669"/>
    <property type="project" value="TreeGrafter"/>
</dbReference>
<evidence type="ECO:0000256" key="1">
    <source>
        <dbReference type="SAM" id="MobiDB-lite"/>
    </source>
</evidence>
<dbReference type="VEuPathDB" id="TriTrypDB:LdBPK_281560.1"/>
<protein>
    <submittedName>
        <fullName evidence="3">ATPase associated with various cellular activities (AAA) family protein</fullName>
    </submittedName>
</protein>
<reference evidence="4" key="1">
    <citation type="submission" date="2019-02" db="EMBL/GenBank/DDBJ databases">
        <title>FDA dAtabase for Regulatory Grade micrObial Sequences (FDA-ARGOS): Supporting development and validation of Infectious Disease Dx tests.</title>
        <authorList>
            <person name="Duncan R."/>
            <person name="Fisher C."/>
            <person name="Tallon L."/>
            <person name="Sadzewicz L."/>
            <person name="Sengamalay N."/>
            <person name="Ott S."/>
            <person name="Godinez A."/>
            <person name="Nagaraj S."/>
            <person name="Vavikolanu K."/>
            <person name="Nadendla S."/>
            <person name="Aluvathingal J."/>
            <person name="Sichtig H."/>
        </authorList>
    </citation>
    <scope>NUCLEOTIDE SEQUENCE [LARGE SCALE GENOMIC DNA]</scope>
    <source>
        <strain evidence="4">FDAARGOS_361</strain>
    </source>
</reference>
<feature type="region of interest" description="Disordered" evidence="1">
    <location>
        <begin position="813"/>
        <end position="835"/>
    </location>
</feature>
<feature type="region of interest" description="Disordered" evidence="1">
    <location>
        <begin position="1210"/>
        <end position="1229"/>
    </location>
</feature>
<feature type="region of interest" description="Disordered" evidence="1">
    <location>
        <begin position="1803"/>
        <end position="1824"/>
    </location>
</feature>
<sequence>MGRLSFDASKAGLQKVDKAYLEQVIQNMTRGSAFCKGEQRKEALRAQRQFSLLAAAEKHVWQARAEAVEEELEASRRFSRWFIHVGIDVFYAAVEERLDPSLRERPFAVGSYATADHNQLHCSGTPGFMAKKLCPSLWTRPPHFDRHRREAANVRAIGALYDPHYVAFRRRVEAATQPTCSGGIAHTPAFAKVGSNVNKPNGQHILTLRTREEVLAHVRDMPVRDVPGIGFATEQRLHALGVVTCKDFLTHKAELCYLFREKTFAFYLSVGLGLVRANVNRSNAEREAVTAPPSAAAAMKPSSAAHLKSRLSRALASPSPSALRAVVPDHRAQKSTRKCTTLACGVPICEAFWYHLRQLTQGAHDVLMKQGAGTKHVCFYTTSRAFVSRSHAAMLSEATNSFAKLYAGLEKVAEPFAARHREFRLIGVKFSKLQPLPPRDDAAALCIGENCEDAAISIEEAASPGPAKVAGRKASLRCSSSNSANTARHTVALSLPHRRAALSNSRRACGLHRTAGSRKSAKREEAPNVANAVEDAASQSLAVYHPQADLGAVTAKVDLSSLFYDTSVTDIALSKRKLTKDDDDGSFVFGQVPRGNMKKEQILKYVDMDELAKASELLEVPDAYTYPLHQMETISEAIAHTMQSRVLMFKYASLDDFYTMKRHIGTDEDVMRATLPGNSIYFQFVHSGSAADADGPASSSSLPREHAGQQEVKAVRDAVERILRRYVCRILEPFPNELAIDVTHYATYLPLLNVSRRNVSQVLKDIEDYMAKRPVAKEGIAGPPSESEIEPLTPDELATEIARIIRREVLTQRPPRDSGCGAQEPATTGAQEVPSSTVAASTASVRVCIGVATSPVLAKIACDAEVLAVVAKLRGEQAATLTADKGGGRSGVPLVSIRSFHRHIRSMKASRDFMASFPVSRVPVFTPAFVDLLKHTFGIVTCGDFYEKRYLLYYCMSRDTARACYAAAFGRMYFEAEVIESLVAPENLRHSIAPLEFMASNRISIVNEERTDYHVAMRSVILGHLRKKLPNNGCKITQVPFGRLSTEDAIHRTAEAAMRSLHRHLYTKGLTYSGVRVTLPRCNLDPVMERLEGETTEEAAVAALHRVLPKLLSHRHRIDEALDGAKSGRYVTLGVFGISLIPMVPPIMISEAARLEKLYFTAKRFFLGHQNRMMRRKGMLTDEARFLRPSSFLGAVLLIAAEAQASGAAAPAQEGIHKERMRGNASSKGMRITHLGDARRRTLAHTQGDSTTSTAEVRRLSVLFVRSELSEDRRDEASTPAPGAAAPGDADVVDVDTFNSTDSDGEEDVGRFAVVPAHTPRVGHLSLRDAVVLSYRGASDDYVMHHRTVAASCGHGAPPSPVDELLSVATEDSRVLLRRSGLTTEPRTSDVPAVHMWRGCNDGDDEEVQQGESRASTCQSRGGDQFFVWDDCARSLSDVPPARLSSVIPTTVSSARWKQESSVLLEHARGTLHRVHPRCGTFSATVGSPSPAQQRPLGSSNACGRCQADFVALSMNSLSLVQSREYGADLAAIHHTAFACEMSANAICMDDWGPHSTVVGFSDGTLRVVDWRMPARGSSLRAGDAAANDEETHVALCTHVPQPSWMRHGGRSTAAAASVAGVLSCCAFEDSFRVVCGLGDASGAVVMADLRRPESGTRLRRRRTRAEQQAAQHLFAEAGGQSPTGRAVTDIQRDPSCFGRIGLVDVTGRAALTTVAALEVSVGSSAAVLRKRFLERLGNLSPTASRSAVLTTILYSIRGDPQRPGIYTVNAQGGSFRTPFAAHPRPRCAFSDDGRHFAHIATKTSQMASNRHSSDPEASSAPTRSPLEQVHLLLASLLRWWPYAPHERIPSILLCGPTSNGKSHLVHRVADAVNACTDTAMDEVVRFSEKEQGQAVPREVSADGTVVPTLTSALLHEQRRTHVVTVIPPLAKAVAVRNAYDGTTGLRRLLRRTVYDACVEYHRESVTNSRSANGKPTTTTTPTEIAVLLVLDHIECYLQREDACIHDSSSGTADSTTRQSCGVGEPSQDGTSAQSMNTLYPALLADLYTVLRSSPPLFSQHECATLHLARLVSVALFTGGLDEVPPVVRHRYVDYAIALPTPTEAVRRAFFLPYATTCAAGQAPPPLPLPMVDALALRTGGVSYGGLQEVLCLALDYCAASPSRAVECDEQVAGAAAQAILQAYVSSGSVTALEYRRSAGFVDVQATRWDDIAGMAHVKETLKRLVTDPIRHRDTYRRFRVRPSTGVLLHGPPGTGKTMLAKAMATELNASFVYMDLPKLVQAEVGESERRLQEYFDVARERSPSLVFMDEVQAAFGLRYANTADVHRRRPRSSAADGGGRDEGASTASTATAHDARLVSHLLRLLDAAQQDEEHFVLFVGATNVVHLLDPLLLRAGRLDTLLEVPPPDAAARKSLVRRVVYGEWAHWLCEGESHASLVSADGGSVAAAAPIDATQLENLRAALVEAFVRRSDGFSGAEVRNFTSVFGLQLARAVTRSLEATQDAVVSEALDCAATTHGPRTEQRERQLCLRRAITAFLATSGGTEAGLSCDALALLDDAHKKCAV</sequence>
<gene>
    <name evidence="3" type="ORF">CGC21_22235</name>
</gene>
<evidence type="ECO:0000259" key="2">
    <source>
        <dbReference type="PROSITE" id="PS50173"/>
    </source>
</evidence>
<dbReference type="GO" id="GO:0005524">
    <property type="term" value="F:ATP binding"/>
    <property type="evidence" value="ECO:0007669"/>
    <property type="project" value="InterPro"/>
</dbReference>
<dbReference type="PANTHER" id="PTHR11076:SF33">
    <property type="entry name" value="DNA POLYMERASE KAPPA"/>
    <property type="match status" value="1"/>
</dbReference>
<dbReference type="InterPro" id="IPR027417">
    <property type="entry name" value="P-loop_NTPase"/>
</dbReference>
<proteinExistence type="predicted"/>
<dbReference type="VEuPathDB" id="TriTrypDB:LdCL_280020300"/>
<dbReference type="Gene3D" id="3.40.50.300">
    <property type="entry name" value="P-loop containing nucleotide triphosphate hydrolases"/>
    <property type="match status" value="1"/>
</dbReference>
<dbReference type="VEuPathDB" id="TriTrypDB:LDHU3_28.1980"/>
<feature type="domain" description="UmuC" evidence="2">
    <location>
        <begin position="82"/>
        <end position="230"/>
    </location>
</feature>
<dbReference type="GO" id="GO:0003887">
    <property type="term" value="F:DNA-directed DNA polymerase activity"/>
    <property type="evidence" value="ECO:0007669"/>
    <property type="project" value="TreeGrafter"/>
</dbReference>
<dbReference type="PROSITE" id="PS50173">
    <property type="entry name" value="UMUC"/>
    <property type="match status" value="1"/>
</dbReference>
<dbReference type="VEuPathDB" id="TriTrypDB:LdCL_280020100"/>
<dbReference type="Gene3D" id="1.10.150.810">
    <property type="match status" value="3"/>
</dbReference>
<feature type="compositionally biased region" description="Polar residues" evidence="1">
    <location>
        <begin position="825"/>
        <end position="834"/>
    </location>
</feature>
<feature type="compositionally biased region" description="Polar residues" evidence="1">
    <location>
        <begin position="2007"/>
        <end position="2020"/>
    </location>
</feature>
<dbReference type="FunFam" id="3.40.50.300:FF:002738">
    <property type="entry name" value="Putative ATPase"/>
    <property type="match status" value="1"/>
</dbReference>
<dbReference type="InterPro" id="IPR050116">
    <property type="entry name" value="DNA_polymerase-Y"/>
</dbReference>
<dbReference type="Pfam" id="PF00817">
    <property type="entry name" value="IMS"/>
    <property type="match status" value="1"/>
</dbReference>
<dbReference type="InterPro" id="IPR001126">
    <property type="entry name" value="UmuC"/>
</dbReference>
<dbReference type="VEuPathDB" id="TriTrypDB:LdBPK_281540.1"/>
<dbReference type="Gene3D" id="3.30.70.270">
    <property type="match status" value="2"/>
</dbReference>
<dbReference type="VEuPathDB" id="TriTrypDB:LdBPK_281580.1"/>
<dbReference type="GO" id="GO:0006281">
    <property type="term" value="P:DNA repair"/>
    <property type="evidence" value="ECO:0007669"/>
    <property type="project" value="InterPro"/>
</dbReference>
<dbReference type="InterPro" id="IPR043128">
    <property type="entry name" value="Rev_trsase/Diguanyl_cyclase"/>
</dbReference>
<evidence type="ECO:0000313" key="3">
    <source>
        <dbReference type="EMBL" id="TPP54288.1"/>
    </source>
</evidence>
<dbReference type="GO" id="GO:0016887">
    <property type="term" value="F:ATP hydrolysis activity"/>
    <property type="evidence" value="ECO:0007669"/>
    <property type="project" value="InterPro"/>
</dbReference>
<organism evidence="3 4">
    <name type="scientific">Leishmania donovani</name>
    <dbReference type="NCBI Taxonomy" id="5661"/>
    <lineage>
        <taxon>Eukaryota</taxon>
        <taxon>Discoba</taxon>
        <taxon>Euglenozoa</taxon>
        <taxon>Kinetoplastea</taxon>
        <taxon>Metakinetoplastina</taxon>
        <taxon>Trypanosomatida</taxon>
        <taxon>Trypanosomatidae</taxon>
        <taxon>Leishmaniinae</taxon>
        <taxon>Leishmania</taxon>
    </lineage>
</organism>
<accession>A0A504Y571</accession>
<dbReference type="PANTHER" id="PTHR11076">
    <property type="entry name" value="DNA REPAIR POLYMERASE UMUC / TRANSFERASE FAMILY MEMBER"/>
    <property type="match status" value="1"/>
</dbReference>
<dbReference type="InterPro" id="IPR043502">
    <property type="entry name" value="DNA/RNA_pol_sf"/>
</dbReference>
<dbReference type="SUPFAM" id="SSF56672">
    <property type="entry name" value="DNA/RNA polymerases"/>
    <property type="match status" value="2"/>
</dbReference>
<dbReference type="EMBL" id="RHLC01000012">
    <property type="protein sequence ID" value="TPP54288.1"/>
    <property type="molecule type" value="Genomic_DNA"/>
</dbReference>
<dbReference type="Gene3D" id="3.40.1170.60">
    <property type="match status" value="1"/>
</dbReference>
<dbReference type="SMART" id="SM00382">
    <property type="entry name" value="AAA"/>
    <property type="match status" value="2"/>
</dbReference>
<dbReference type="Proteomes" id="UP000318447">
    <property type="component" value="Unassembled WGS sequence"/>
</dbReference>
<dbReference type="Pfam" id="PF00004">
    <property type="entry name" value="AAA"/>
    <property type="match status" value="2"/>
</dbReference>
<feature type="compositionally biased region" description="Polar residues" evidence="1">
    <location>
        <begin position="1803"/>
        <end position="1823"/>
    </location>
</feature>
<dbReference type="GO" id="GO:0003684">
    <property type="term" value="F:damaged DNA binding"/>
    <property type="evidence" value="ECO:0007669"/>
    <property type="project" value="InterPro"/>
</dbReference>
<name>A0A504Y571_LEIDO</name>
<dbReference type="SUPFAM" id="SSF52540">
    <property type="entry name" value="P-loop containing nucleoside triphosphate hydrolases"/>
    <property type="match status" value="1"/>
</dbReference>
<dbReference type="VEuPathDB" id="TriTrypDB:LdBPK_281570.1"/>